<keyword evidence="2" id="KW-1185">Reference proteome</keyword>
<dbReference type="EMBL" id="JARK01001559">
    <property type="protein sequence ID" value="EYB90109.1"/>
    <property type="molecule type" value="Genomic_DNA"/>
</dbReference>
<protein>
    <submittedName>
        <fullName evidence="1">Uncharacterized protein</fullName>
    </submittedName>
</protein>
<evidence type="ECO:0000313" key="2">
    <source>
        <dbReference type="Proteomes" id="UP000024635"/>
    </source>
</evidence>
<accession>A0A016SII6</accession>
<evidence type="ECO:0000313" key="1">
    <source>
        <dbReference type="EMBL" id="EYB90109.1"/>
    </source>
</evidence>
<name>A0A016SII6_9BILA</name>
<reference evidence="2" key="1">
    <citation type="journal article" date="2015" name="Nat. Genet.">
        <title>The genome and transcriptome of the zoonotic hookworm Ancylostoma ceylanicum identify infection-specific gene families.</title>
        <authorList>
            <person name="Schwarz E.M."/>
            <person name="Hu Y."/>
            <person name="Antoshechkin I."/>
            <person name="Miller M.M."/>
            <person name="Sternberg P.W."/>
            <person name="Aroian R.V."/>
        </authorList>
    </citation>
    <scope>NUCLEOTIDE SEQUENCE</scope>
    <source>
        <strain evidence="2">HY135</strain>
    </source>
</reference>
<comment type="caution">
    <text evidence="1">The sequence shown here is derived from an EMBL/GenBank/DDBJ whole genome shotgun (WGS) entry which is preliminary data.</text>
</comment>
<dbReference type="AlphaFoldDB" id="A0A016SII6"/>
<proteinExistence type="predicted"/>
<organism evidence="1 2">
    <name type="scientific">Ancylostoma ceylanicum</name>
    <dbReference type="NCBI Taxonomy" id="53326"/>
    <lineage>
        <taxon>Eukaryota</taxon>
        <taxon>Metazoa</taxon>
        <taxon>Ecdysozoa</taxon>
        <taxon>Nematoda</taxon>
        <taxon>Chromadorea</taxon>
        <taxon>Rhabditida</taxon>
        <taxon>Rhabditina</taxon>
        <taxon>Rhabditomorpha</taxon>
        <taxon>Strongyloidea</taxon>
        <taxon>Ancylostomatidae</taxon>
        <taxon>Ancylostomatinae</taxon>
        <taxon>Ancylostoma</taxon>
    </lineage>
</organism>
<dbReference type="Proteomes" id="UP000024635">
    <property type="component" value="Unassembled WGS sequence"/>
</dbReference>
<gene>
    <name evidence="1" type="primary">Acey_s0223.g2659</name>
    <name evidence="1" type="ORF">Y032_0223g2659</name>
</gene>
<sequence>MGPPPPNFGAGAPLSYCWTHFPPLWVPAHPHHIAGPTFPHFGRRHTRITFLHPWLFTSPPSGASGASVHSSNLTTPAPPFYMDLYSSPDGKEKQDYGLRMVKLFRTRESGDYIETVERDSALCEVRTTVFIY</sequence>